<feature type="region of interest" description="Disordered" evidence="1">
    <location>
        <begin position="1"/>
        <end position="35"/>
    </location>
</feature>
<evidence type="ECO:0000256" key="2">
    <source>
        <dbReference type="SAM" id="Phobius"/>
    </source>
</evidence>
<sequence>MRHGTRDFEQDRRSAPGLADDAVRQGRDDDQGRGSGWRSAAICFAIGAVAVIDLASACLELLFL</sequence>
<keyword evidence="2" id="KW-1133">Transmembrane helix</keyword>
<organism evidence="3 4">
    <name type="scientific">Methylobacterium platani</name>
    <dbReference type="NCBI Taxonomy" id="427683"/>
    <lineage>
        <taxon>Bacteria</taxon>
        <taxon>Pseudomonadati</taxon>
        <taxon>Pseudomonadota</taxon>
        <taxon>Alphaproteobacteria</taxon>
        <taxon>Hyphomicrobiales</taxon>
        <taxon>Methylobacteriaceae</taxon>
        <taxon>Methylobacterium</taxon>
    </lineage>
</organism>
<accession>A0A179SAI7</accession>
<dbReference type="STRING" id="427683.A5481_14355"/>
<keyword evidence="2" id="KW-0812">Transmembrane</keyword>
<dbReference type="EMBL" id="LWHQ01000025">
    <property type="protein sequence ID" value="OAS24376.1"/>
    <property type="molecule type" value="Genomic_DNA"/>
</dbReference>
<gene>
    <name evidence="3" type="ORF">A5481_14355</name>
</gene>
<feature type="compositionally biased region" description="Basic and acidic residues" evidence="1">
    <location>
        <begin position="21"/>
        <end position="32"/>
    </location>
</feature>
<protein>
    <submittedName>
        <fullName evidence="3">Uncharacterized protein</fullName>
    </submittedName>
</protein>
<evidence type="ECO:0000313" key="4">
    <source>
        <dbReference type="Proteomes" id="UP000078316"/>
    </source>
</evidence>
<dbReference type="Proteomes" id="UP000078316">
    <property type="component" value="Unassembled WGS sequence"/>
</dbReference>
<feature type="compositionally biased region" description="Basic and acidic residues" evidence="1">
    <location>
        <begin position="1"/>
        <end position="14"/>
    </location>
</feature>
<comment type="caution">
    <text evidence="3">The sequence shown here is derived from an EMBL/GenBank/DDBJ whole genome shotgun (WGS) entry which is preliminary data.</text>
</comment>
<evidence type="ECO:0000313" key="3">
    <source>
        <dbReference type="EMBL" id="OAS24376.1"/>
    </source>
</evidence>
<proteinExistence type="predicted"/>
<dbReference type="AlphaFoldDB" id="A0A179SAI7"/>
<keyword evidence="2" id="KW-0472">Membrane</keyword>
<reference evidence="3 4" key="1">
    <citation type="submission" date="2016-04" db="EMBL/GenBank/DDBJ databases">
        <authorList>
            <person name="Evans L.H."/>
            <person name="Alamgir A."/>
            <person name="Owens N."/>
            <person name="Weber N.D."/>
            <person name="Virtaneva K."/>
            <person name="Barbian K."/>
            <person name="Babar A."/>
            <person name="Rosenke K."/>
        </authorList>
    </citation>
    <scope>NUCLEOTIDE SEQUENCE [LARGE SCALE GENOMIC DNA]</scope>
    <source>
        <strain evidence="3 4">PMB02</strain>
    </source>
</reference>
<evidence type="ECO:0000256" key="1">
    <source>
        <dbReference type="SAM" id="MobiDB-lite"/>
    </source>
</evidence>
<name>A0A179SAI7_9HYPH</name>
<dbReference type="RefSeq" id="WP_048436656.1">
    <property type="nucleotide sequence ID" value="NZ_LWHQ01000025.1"/>
</dbReference>
<feature type="transmembrane region" description="Helical" evidence="2">
    <location>
        <begin position="41"/>
        <end position="63"/>
    </location>
</feature>